<sequence>MDESRKMEAYGATSACGAEAGVTPGIKGRARLILSGDYNKYPAGSPVPVFHIP</sequence>
<organism evidence="1 2">
    <name type="scientific">Pisolithus microcarpus 441</name>
    <dbReference type="NCBI Taxonomy" id="765257"/>
    <lineage>
        <taxon>Eukaryota</taxon>
        <taxon>Fungi</taxon>
        <taxon>Dikarya</taxon>
        <taxon>Basidiomycota</taxon>
        <taxon>Agaricomycotina</taxon>
        <taxon>Agaricomycetes</taxon>
        <taxon>Agaricomycetidae</taxon>
        <taxon>Boletales</taxon>
        <taxon>Sclerodermatineae</taxon>
        <taxon>Pisolithaceae</taxon>
        <taxon>Pisolithus</taxon>
    </lineage>
</organism>
<evidence type="ECO:0000313" key="2">
    <source>
        <dbReference type="Proteomes" id="UP000054018"/>
    </source>
</evidence>
<proteinExistence type="predicted"/>
<keyword evidence="2" id="KW-1185">Reference proteome</keyword>
<dbReference type="AlphaFoldDB" id="A0A0C9ZQE9"/>
<accession>A0A0C9ZQE9</accession>
<protein>
    <submittedName>
        <fullName evidence="1">Uncharacterized protein</fullName>
    </submittedName>
</protein>
<dbReference type="HOGENOM" id="CLU_3069623_0_0_1"/>
<reference evidence="1 2" key="1">
    <citation type="submission" date="2014-04" db="EMBL/GenBank/DDBJ databases">
        <authorList>
            <consortium name="DOE Joint Genome Institute"/>
            <person name="Kuo A."/>
            <person name="Kohler A."/>
            <person name="Costa M.D."/>
            <person name="Nagy L.G."/>
            <person name="Floudas D."/>
            <person name="Copeland A."/>
            <person name="Barry K.W."/>
            <person name="Cichocki N."/>
            <person name="Veneault-Fourrey C."/>
            <person name="LaButti K."/>
            <person name="Lindquist E.A."/>
            <person name="Lipzen A."/>
            <person name="Lundell T."/>
            <person name="Morin E."/>
            <person name="Murat C."/>
            <person name="Sun H."/>
            <person name="Tunlid A."/>
            <person name="Henrissat B."/>
            <person name="Grigoriev I.V."/>
            <person name="Hibbett D.S."/>
            <person name="Martin F."/>
            <person name="Nordberg H.P."/>
            <person name="Cantor M.N."/>
            <person name="Hua S.X."/>
        </authorList>
    </citation>
    <scope>NUCLEOTIDE SEQUENCE [LARGE SCALE GENOMIC DNA]</scope>
    <source>
        <strain evidence="1 2">441</strain>
    </source>
</reference>
<dbReference type="EMBL" id="KN833745">
    <property type="protein sequence ID" value="KIK21948.1"/>
    <property type="molecule type" value="Genomic_DNA"/>
</dbReference>
<reference evidence="2" key="2">
    <citation type="submission" date="2015-01" db="EMBL/GenBank/DDBJ databases">
        <title>Evolutionary Origins and Diversification of the Mycorrhizal Mutualists.</title>
        <authorList>
            <consortium name="DOE Joint Genome Institute"/>
            <consortium name="Mycorrhizal Genomics Consortium"/>
            <person name="Kohler A."/>
            <person name="Kuo A."/>
            <person name="Nagy L.G."/>
            <person name="Floudas D."/>
            <person name="Copeland A."/>
            <person name="Barry K.W."/>
            <person name="Cichocki N."/>
            <person name="Veneault-Fourrey C."/>
            <person name="LaButti K."/>
            <person name="Lindquist E.A."/>
            <person name="Lipzen A."/>
            <person name="Lundell T."/>
            <person name="Morin E."/>
            <person name="Murat C."/>
            <person name="Riley R."/>
            <person name="Ohm R."/>
            <person name="Sun H."/>
            <person name="Tunlid A."/>
            <person name="Henrissat B."/>
            <person name="Grigoriev I.V."/>
            <person name="Hibbett D.S."/>
            <person name="Martin F."/>
        </authorList>
    </citation>
    <scope>NUCLEOTIDE SEQUENCE [LARGE SCALE GENOMIC DNA]</scope>
    <source>
        <strain evidence="2">441</strain>
    </source>
</reference>
<evidence type="ECO:0000313" key="1">
    <source>
        <dbReference type="EMBL" id="KIK21948.1"/>
    </source>
</evidence>
<gene>
    <name evidence="1" type="ORF">PISMIDRAFT_532645</name>
</gene>
<dbReference type="Proteomes" id="UP000054018">
    <property type="component" value="Unassembled WGS sequence"/>
</dbReference>
<name>A0A0C9ZQE9_9AGAM</name>